<evidence type="ECO:0000256" key="2">
    <source>
        <dbReference type="ARBA" id="ARBA00022448"/>
    </source>
</evidence>
<dbReference type="InterPro" id="IPR023997">
    <property type="entry name" value="TonB-dep_OMP_SusC/RagA_CS"/>
</dbReference>
<gene>
    <name evidence="12" type="ORF">ENH87_09470</name>
</gene>
<evidence type="ECO:0000256" key="6">
    <source>
        <dbReference type="ARBA" id="ARBA00023136"/>
    </source>
</evidence>
<dbReference type="InterPro" id="IPR012910">
    <property type="entry name" value="Plug_dom"/>
</dbReference>
<dbReference type="GO" id="GO:0015344">
    <property type="term" value="F:siderophore uptake transmembrane transporter activity"/>
    <property type="evidence" value="ECO:0007669"/>
    <property type="project" value="TreeGrafter"/>
</dbReference>
<keyword evidence="5 9" id="KW-0732">Signal</keyword>
<keyword evidence="3 8" id="KW-1134">Transmembrane beta strand</keyword>
<dbReference type="EMBL" id="DRGL01000031">
    <property type="protein sequence ID" value="HEA21134.1"/>
    <property type="molecule type" value="Genomic_DNA"/>
</dbReference>
<keyword evidence="4 8" id="KW-0812">Transmembrane</keyword>
<dbReference type="Gene3D" id="2.170.130.10">
    <property type="entry name" value="TonB-dependent receptor, plug domain"/>
    <property type="match status" value="1"/>
</dbReference>
<comment type="subcellular location">
    <subcellularLocation>
        <location evidence="1 8">Cell outer membrane</location>
        <topology evidence="1 8">Multi-pass membrane protein</topology>
    </subcellularLocation>
</comment>
<dbReference type="NCBIfam" id="TIGR04056">
    <property type="entry name" value="OMP_RagA_SusC"/>
    <property type="match status" value="1"/>
</dbReference>
<organism evidence="12">
    <name type="scientific">Pricia antarctica</name>
    <dbReference type="NCBI Taxonomy" id="641691"/>
    <lineage>
        <taxon>Bacteria</taxon>
        <taxon>Pseudomonadati</taxon>
        <taxon>Bacteroidota</taxon>
        <taxon>Flavobacteriia</taxon>
        <taxon>Flavobacteriales</taxon>
        <taxon>Flavobacteriaceae</taxon>
        <taxon>Pricia</taxon>
    </lineage>
</organism>
<dbReference type="PANTHER" id="PTHR30069">
    <property type="entry name" value="TONB-DEPENDENT OUTER MEMBRANE RECEPTOR"/>
    <property type="match status" value="1"/>
</dbReference>
<evidence type="ECO:0000256" key="3">
    <source>
        <dbReference type="ARBA" id="ARBA00022452"/>
    </source>
</evidence>
<feature type="domain" description="TonB-dependent receptor plug" evidence="10">
    <location>
        <begin position="117"/>
        <end position="225"/>
    </location>
</feature>
<keyword evidence="2 8" id="KW-0813">Transport</keyword>
<reference evidence="12" key="1">
    <citation type="journal article" date="2020" name="mSystems">
        <title>Genome- and Community-Level Interaction Insights into Carbon Utilization and Element Cycling Functions of Hydrothermarchaeota in Hydrothermal Sediment.</title>
        <authorList>
            <person name="Zhou Z."/>
            <person name="Liu Y."/>
            <person name="Xu W."/>
            <person name="Pan J."/>
            <person name="Luo Z.H."/>
            <person name="Li M."/>
        </authorList>
    </citation>
    <scope>NUCLEOTIDE SEQUENCE [LARGE SCALE GENOMIC DNA]</scope>
    <source>
        <strain evidence="12">HyVt-345</strain>
    </source>
</reference>
<evidence type="ECO:0000256" key="4">
    <source>
        <dbReference type="ARBA" id="ARBA00022692"/>
    </source>
</evidence>
<feature type="chain" id="PRO_5033028993" evidence="9">
    <location>
        <begin position="23"/>
        <end position="1021"/>
    </location>
</feature>
<comment type="caution">
    <text evidence="12">The sequence shown here is derived from an EMBL/GenBank/DDBJ whole genome shotgun (WGS) entry which is preliminary data.</text>
</comment>
<evidence type="ECO:0000256" key="5">
    <source>
        <dbReference type="ARBA" id="ARBA00022729"/>
    </source>
</evidence>
<dbReference type="InterPro" id="IPR036942">
    <property type="entry name" value="Beta-barrel_TonB_sf"/>
</dbReference>
<evidence type="ECO:0000259" key="10">
    <source>
        <dbReference type="Pfam" id="PF07715"/>
    </source>
</evidence>
<feature type="signal peptide" evidence="9">
    <location>
        <begin position="1"/>
        <end position="22"/>
    </location>
</feature>
<dbReference type="SUPFAM" id="SSF49464">
    <property type="entry name" value="Carboxypeptidase regulatory domain-like"/>
    <property type="match status" value="1"/>
</dbReference>
<protein>
    <submittedName>
        <fullName evidence="12">SusC/RagA family TonB-linked outer membrane protein</fullName>
    </submittedName>
</protein>
<sequence>MSRKIKYYLLLGSFLLCQSILAQDKTVTGTISTAIDGTPLPGVSVVIEGTSEGTQTDFDGVYSIDAARGDVLIFSYIGMKTQNITVGTADIIDINMEEDASRLDEVVVTALGLKRQQKSLTYATQNVEIESIDEARAEKNLVNSLQGKVAGLSIQRSGNGVSSDSKVLLRGNRSISGNSEALFVVDGVPLNGGIGNLSPDDIASINVLKGGNAAALYGSRANNGAIIVTTKSGTAGRTMVDYSTTVITDIPNILFDYQNEYGQGSQGVFNPTSVNSWGPGFGTLGQVQNWSPSPVITTPLPYKAQPNNIKDFFSTGLSLAHNISVTSGGEKTQTFFNYTYDKRKGIIPGNELSRHNVSLKADNKLLNDKLQLSSRINYIRGDIDNRTPTGAGGAFDNPIRYAYQLPRNIRTQDARVFEYIDPSTGGVRQNFWKPLDNGGANPYWTINKNLTRTESSRVIGYASLTYNFLPNLSLLVRTAIDESSEIDVKTLANDTYIIAQNGNYRKSDSKYTEWNSDFLLRFNKDFNDKFGLEVSAGGNNRQNKSESNSVDNGGLNTPNVFTVTNAANLSVNESYGLKEVQSLYGLGQLSFNDALFLDATYRSDWSSTLPEANQRFGYYSVGLSGVVSDLLPLPDFISFLKLRGSYAQVGNDTGAYNLVRTASTQQGGLIDISNTAPNPNLRPEQTNSTEVGFDLRLFNSRLGFDFTYYKTNSTDQLFRQQVPIPSGVQTRFINGGDVQNEGIEVVMTANPIRTEHFNWNLTANFTKNDNEVLRLNDNLETLDFGGPFISRFFLEVGEPWGNVYVRGFERDAQNRVLVDANGVPLRTGGFSVLAGNSNPDWLGGISNTFSYKNIDFSFLIDIRQGGVITSVTNSILTAEGALQKTIVGREGNGIVFGRDVFSNELAVKADGSPNDIAVDPELFWNTLGGENAPIGEAFVEDASNVRLREMTLGYRLDTKFLDRTFLRSAKLSLVGRNLFFISNSAPFDPELLTGTGVISDSFESFVAPTTRSIGMNLQLGF</sequence>
<keyword evidence="6 8" id="KW-0472">Membrane</keyword>
<dbReference type="PROSITE" id="PS52016">
    <property type="entry name" value="TONB_DEPENDENT_REC_3"/>
    <property type="match status" value="1"/>
</dbReference>
<dbReference type="Pfam" id="PF13715">
    <property type="entry name" value="CarbopepD_reg_2"/>
    <property type="match status" value="1"/>
</dbReference>
<dbReference type="GO" id="GO:0044718">
    <property type="term" value="P:siderophore transmembrane transport"/>
    <property type="evidence" value="ECO:0007669"/>
    <property type="project" value="TreeGrafter"/>
</dbReference>
<dbReference type="InterPro" id="IPR037066">
    <property type="entry name" value="Plug_dom_sf"/>
</dbReference>
<dbReference type="Gene3D" id="2.40.170.20">
    <property type="entry name" value="TonB-dependent receptor, beta-barrel domain"/>
    <property type="match status" value="1"/>
</dbReference>
<dbReference type="InterPro" id="IPR023996">
    <property type="entry name" value="TonB-dep_OMP_SusC/RagA"/>
</dbReference>
<dbReference type="NCBIfam" id="TIGR04057">
    <property type="entry name" value="SusC_RagA_signa"/>
    <property type="match status" value="1"/>
</dbReference>
<dbReference type="InterPro" id="IPR039426">
    <property type="entry name" value="TonB-dep_rcpt-like"/>
</dbReference>
<dbReference type="Gene3D" id="2.60.40.1120">
    <property type="entry name" value="Carboxypeptidase-like, regulatory domain"/>
    <property type="match status" value="1"/>
</dbReference>
<evidence type="ECO:0000256" key="8">
    <source>
        <dbReference type="PROSITE-ProRule" id="PRU01360"/>
    </source>
</evidence>
<keyword evidence="7 8" id="KW-0998">Cell outer membrane</keyword>
<dbReference type="SUPFAM" id="SSF56935">
    <property type="entry name" value="Porins"/>
    <property type="match status" value="1"/>
</dbReference>
<name>A0A831QQH6_9FLAO</name>
<evidence type="ECO:0000313" key="12">
    <source>
        <dbReference type="EMBL" id="HEA21134.1"/>
    </source>
</evidence>
<dbReference type="InterPro" id="IPR041700">
    <property type="entry name" value="OMP_b-brl_3"/>
</dbReference>
<evidence type="ECO:0000259" key="11">
    <source>
        <dbReference type="Pfam" id="PF14905"/>
    </source>
</evidence>
<feature type="domain" description="Outer membrane protein beta-barrel" evidence="11">
    <location>
        <begin position="678"/>
        <end position="776"/>
    </location>
</feature>
<dbReference type="Pfam" id="PF14905">
    <property type="entry name" value="OMP_b-brl_3"/>
    <property type="match status" value="1"/>
</dbReference>
<evidence type="ECO:0000256" key="9">
    <source>
        <dbReference type="SAM" id="SignalP"/>
    </source>
</evidence>
<proteinExistence type="inferred from homology"/>
<dbReference type="Pfam" id="PF07715">
    <property type="entry name" value="Plug"/>
    <property type="match status" value="1"/>
</dbReference>
<dbReference type="GO" id="GO:0009279">
    <property type="term" value="C:cell outer membrane"/>
    <property type="evidence" value="ECO:0007669"/>
    <property type="project" value="UniProtKB-SubCell"/>
</dbReference>
<dbReference type="InterPro" id="IPR008969">
    <property type="entry name" value="CarboxyPept-like_regulatory"/>
</dbReference>
<dbReference type="AlphaFoldDB" id="A0A831QQH6"/>
<dbReference type="PANTHER" id="PTHR30069:SF29">
    <property type="entry name" value="HEMOGLOBIN AND HEMOGLOBIN-HAPTOGLOBIN-BINDING PROTEIN 1-RELATED"/>
    <property type="match status" value="1"/>
</dbReference>
<comment type="similarity">
    <text evidence="8">Belongs to the TonB-dependent receptor family.</text>
</comment>
<evidence type="ECO:0000256" key="7">
    <source>
        <dbReference type="ARBA" id="ARBA00023237"/>
    </source>
</evidence>
<evidence type="ECO:0000256" key="1">
    <source>
        <dbReference type="ARBA" id="ARBA00004571"/>
    </source>
</evidence>
<dbReference type="Proteomes" id="UP000886191">
    <property type="component" value="Unassembled WGS sequence"/>
</dbReference>
<accession>A0A831QQH6</accession>